<dbReference type="EMBL" id="CAMXCT030000824">
    <property type="protein sequence ID" value="CAL4770961.1"/>
    <property type="molecule type" value="Genomic_DNA"/>
</dbReference>
<proteinExistence type="predicted"/>
<organism evidence="1">
    <name type="scientific">Cladocopium goreaui</name>
    <dbReference type="NCBI Taxonomy" id="2562237"/>
    <lineage>
        <taxon>Eukaryota</taxon>
        <taxon>Sar</taxon>
        <taxon>Alveolata</taxon>
        <taxon>Dinophyceae</taxon>
        <taxon>Suessiales</taxon>
        <taxon>Symbiodiniaceae</taxon>
        <taxon>Cladocopium</taxon>
    </lineage>
</organism>
<evidence type="ECO:0000313" key="3">
    <source>
        <dbReference type="Proteomes" id="UP001152797"/>
    </source>
</evidence>
<sequence>MKACDLLDLRPLPSVYLLKDQCRRPEVSKVYDLLDKGFFEKASEAAKALEQAKPKLPGSRSRVAEKDLSLLVLSDVHRLWGDFWGAADLAEEAVEASRPDPSSSLLKAAALVALQRAKMRQGAGGQDALKEVQQLCGEILDLVNAEDQVSAEGFGHVIAAETAIALQRYSEAMQAAKVAVHCFRSRDAVAQASALLLLSCACSGAACFREAVAAANVAAVTARSSGQVLLEALAKRQSAQMLLMLGEEQQAAMVAEDSVSLYEKLGDSTRQLDSLLLCAEAHLRRVKRREANAQRSSLRAWALKAKSLAHGALGALGHGEAPRQALLLRARAAKAAGELAQALEDATEAQKLLSDASDRCGVASCLLLQAEVKAVEGQESEALTLRTQAQAMLKSPTQADTSSVEMPRAAASLEGLVEMQWEDHIHFCFRGLQGRPVSNVVKGS</sequence>
<dbReference type="AlphaFoldDB" id="A0A9P1C208"/>
<reference evidence="2 3" key="2">
    <citation type="submission" date="2024-05" db="EMBL/GenBank/DDBJ databases">
        <authorList>
            <person name="Chen Y."/>
            <person name="Shah S."/>
            <person name="Dougan E. K."/>
            <person name="Thang M."/>
            <person name="Chan C."/>
        </authorList>
    </citation>
    <scope>NUCLEOTIDE SEQUENCE [LARGE SCALE GENOMIC DNA]</scope>
</reference>
<dbReference type="EMBL" id="CAMXCT020000824">
    <property type="protein sequence ID" value="CAL1137024.1"/>
    <property type="molecule type" value="Genomic_DNA"/>
</dbReference>
<reference evidence="1" key="1">
    <citation type="submission" date="2022-10" db="EMBL/GenBank/DDBJ databases">
        <authorList>
            <person name="Chen Y."/>
            <person name="Dougan E. K."/>
            <person name="Chan C."/>
            <person name="Rhodes N."/>
            <person name="Thang M."/>
        </authorList>
    </citation>
    <scope>NUCLEOTIDE SEQUENCE</scope>
</reference>
<evidence type="ECO:0000313" key="1">
    <source>
        <dbReference type="EMBL" id="CAI3983649.1"/>
    </source>
</evidence>
<protein>
    <submittedName>
        <fullName evidence="2">MalT-like TPR region domain-containing protein</fullName>
    </submittedName>
</protein>
<dbReference type="Proteomes" id="UP001152797">
    <property type="component" value="Unassembled WGS sequence"/>
</dbReference>
<comment type="caution">
    <text evidence="1">The sequence shown here is derived from an EMBL/GenBank/DDBJ whole genome shotgun (WGS) entry which is preliminary data.</text>
</comment>
<evidence type="ECO:0000313" key="2">
    <source>
        <dbReference type="EMBL" id="CAL4770961.1"/>
    </source>
</evidence>
<accession>A0A9P1C208</accession>
<dbReference type="EMBL" id="CAMXCT010000824">
    <property type="protein sequence ID" value="CAI3983649.1"/>
    <property type="molecule type" value="Genomic_DNA"/>
</dbReference>
<name>A0A9P1C208_9DINO</name>
<dbReference type="SUPFAM" id="SSF48452">
    <property type="entry name" value="TPR-like"/>
    <property type="match status" value="1"/>
</dbReference>
<keyword evidence="3" id="KW-1185">Reference proteome</keyword>
<dbReference type="InterPro" id="IPR011990">
    <property type="entry name" value="TPR-like_helical_dom_sf"/>
</dbReference>
<gene>
    <name evidence="1" type="ORF">C1SCF055_LOCUS11246</name>
</gene>